<gene>
    <name evidence="1" type="ORF">MFUM_1441</name>
</gene>
<dbReference type="RefSeq" id="WP_153300101.1">
    <property type="nucleotide sequence ID" value="NZ_JAHXRZ010000001.1"/>
</dbReference>
<sequence>MIEGRSALQERSSVIESALLGKTNALLFLLPCSPALFEPQVPEEAMLPAIPKKLIPDGLERIEPVGKLALNGAKNRKTSR</sequence>
<dbReference type="EMBL" id="OX458932">
    <property type="protein sequence ID" value="CAI9085785.1"/>
    <property type="molecule type" value="Genomic_DNA"/>
</dbReference>
<keyword evidence="2" id="KW-1185">Reference proteome</keyword>
<evidence type="ECO:0000313" key="1">
    <source>
        <dbReference type="EMBL" id="CAI9085785.1"/>
    </source>
</evidence>
<organism evidence="1 2">
    <name type="scientific">Candidatus Methylacidiphilum fumarolicum</name>
    <dbReference type="NCBI Taxonomy" id="591154"/>
    <lineage>
        <taxon>Bacteria</taxon>
        <taxon>Pseudomonadati</taxon>
        <taxon>Verrucomicrobiota</taxon>
        <taxon>Methylacidiphilae</taxon>
        <taxon>Methylacidiphilales</taxon>
        <taxon>Methylacidiphilaceae</taxon>
        <taxon>Methylacidiphilum (ex Ratnadevi et al. 2023)</taxon>
    </lineage>
</organism>
<protein>
    <submittedName>
        <fullName evidence="1">Uncharacterized protein</fullName>
    </submittedName>
</protein>
<accession>A0ABM9IDM0</accession>
<name>A0ABM9IDM0_9BACT</name>
<evidence type="ECO:0000313" key="2">
    <source>
        <dbReference type="Proteomes" id="UP001161497"/>
    </source>
</evidence>
<reference evidence="1" key="1">
    <citation type="submission" date="2023-03" db="EMBL/GenBank/DDBJ databases">
        <authorList>
            <person name="Cremers G."/>
            <person name="Picone N."/>
        </authorList>
    </citation>
    <scope>NUCLEOTIDE SEQUENCE</scope>
    <source>
        <strain evidence="1">Sample_alias</strain>
    </source>
</reference>
<dbReference type="Proteomes" id="UP001161497">
    <property type="component" value="Chromosome"/>
</dbReference>
<proteinExistence type="predicted"/>